<proteinExistence type="predicted"/>
<sequence length="85" mass="9853">MTIKTTLEDLCCTWGTSSQFQLKLKSVRIKRMLCPALVGIERLMSHLILRNEFRKAPRHEMHSMNLHDFKETAEACITARDAFTT</sequence>
<reference evidence="1 2" key="1">
    <citation type="submission" date="2021-06" db="EMBL/GenBank/DDBJ databases">
        <title>Caerostris extrusa draft genome.</title>
        <authorList>
            <person name="Kono N."/>
            <person name="Arakawa K."/>
        </authorList>
    </citation>
    <scope>NUCLEOTIDE SEQUENCE [LARGE SCALE GENOMIC DNA]</scope>
</reference>
<dbReference type="EMBL" id="BPLR01012766">
    <property type="protein sequence ID" value="GIY56412.1"/>
    <property type="molecule type" value="Genomic_DNA"/>
</dbReference>
<keyword evidence="2" id="KW-1185">Reference proteome</keyword>
<evidence type="ECO:0000313" key="2">
    <source>
        <dbReference type="Proteomes" id="UP001054945"/>
    </source>
</evidence>
<protein>
    <submittedName>
        <fullName evidence="1">Uncharacterized protein</fullName>
    </submittedName>
</protein>
<gene>
    <name evidence="1" type="ORF">CEXT_667731</name>
</gene>
<organism evidence="1 2">
    <name type="scientific">Caerostris extrusa</name>
    <name type="common">Bark spider</name>
    <name type="synonym">Caerostris bankana</name>
    <dbReference type="NCBI Taxonomy" id="172846"/>
    <lineage>
        <taxon>Eukaryota</taxon>
        <taxon>Metazoa</taxon>
        <taxon>Ecdysozoa</taxon>
        <taxon>Arthropoda</taxon>
        <taxon>Chelicerata</taxon>
        <taxon>Arachnida</taxon>
        <taxon>Araneae</taxon>
        <taxon>Araneomorphae</taxon>
        <taxon>Entelegynae</taxon>
        <taxon>Araneoidea</taxon>
        <taxon>Araneidae</taxon>
        <taxon>Caerostris</taxon>
    </lineage>
</organism>
<dbReference type="Proteomes" id="UP001054945">
    <property type="component" value="Unassembled WGS sequence"/>
</dbReference>
<comment type="caution">
    <text evidence="1">The sequence shown here is derived from an EMBL/GenBank/DDBJ whole genome shotgun (WGS) entry which is preliminary data.</text>
</comment>
<accession>A0AAV4UF14</accession>
<evidence type="ECO:0000313" key="1">
    <source>
        <dbReference type="EMBL" id="GIY56412.1"/>
    </source>
</evidence>
<dbReference type="AlphaFoldDB" id="A0AAV4UF14"/>
<name>A0AAV4UF14_CAEEX</name>